<proteinExistence type="predicted"/>
<dbReference type="GO" id="GO:0000175">
    <property type="term" value="F:3'-5'-RNA exonuclease activity"/>
    <property type="evidence" value="ECO:0007669"/>
    <property type="project" value="TreeGrafter"/>
</dbReference>
<dbReference type="AlphaFoldDB" id="A0A8H5BPZ0"/>
<dbReference type="SUPFAM" id="SSF50249">
    <property type="entry name" value="Nucleic acid-binding proteins"/>
    <property type="match status" value="1"/>
</dbReference>
<dbReference type="EMBL" id="JAACJJ010000014">
    <property type="protein sequence ID" value="KAF5327392.1"/>
    <property type="molecule type" value="Genomic_DNA"/>
</dbReference>
<dbReference type="GO" id="GO:0000932">
    <property type="term" value="C:P-body"/>
    <property type="evidence" value="ECO:0007669"/>
    <property type="project" value="TreeGrafter"/>
</dbReference>
<reference evidence="3 4" key="1">
    <citation type="journal article" date="2020" name="ISME J.">
        <title>Uncovering the hidden diversity of litter-decomposition mechanisms in mushroom-forming fungi.</title>
        <authorList>
            <person name="Floudas D."/>
            <person name="Bentzer J."/>
            <person name="Ahren D."/>
            <person name="Johansson T."/>
            <person name="Persson P."/>
            <person name="Tunlid A."/>
        </authorList>
    </citation>
    <scope>NUCLEOTIDE SEQUENCE [LARGE SCALE GENOMIC DNA]</scope>
    <source>
        <strain evidence="3 4">CBS 101986</strain>
    </source>
</reference>
<dbReference type="Pfam" id="PF00773">
    <property type="entry name" value="RNB"/>
    <property type="match status" value="2"/>
</dbReference>
<dbReference type="InterPro" id="IPR001900">
    <property type="entry name" value="RNase_II/R"/>
</dbReference>
<dbReference type="OrthoDB" id="2285229at2759"/>
<dbReference type="GO" id="GO:0003723">
    <property type="term" value="F:RNA binding"/>
    <property type="evidence" value="ECO:0007669"/>
    <property type="project" value="InterPro"/>
</dbReference>
<dbReference type="PANTHER" id="PTHR23355">
    <property type="entry name" value="RIBONUCLEASE"/>
    <property type="match status" value="1"/>
</dbReference>
<evidence type="ECO:0000313" key="4">
    <source>
        <dbReference type="Proteomes" id="UP000567179"/>
    </source>
</evidence>
<accession>A0A8H5BPZ0</accession>
<dbReference type="SMART" id="SM00955">
    <property type="entry name" value="RNB"/>
    <property type="match status" value="1"/>
</dbReference>
<organism evidence="3 4">
    <name type="scientific">Psilocybe cf. subviscida</name>
    <dbReference type="NCBI Taxonomy" id="2480587"/>
    <lineage>
        <taxon>Eukaryota</taxon>
        <taxon>Fungi</taxon>
        <taxon>Dikarya</taxon>
        <taxon>Basidiomycota</taxon>
        <taxon>Agaricomycotina</taxon>
        <taxon>Agaricomycetes</taxon>
        <taxon>Agaricomycetidae</taxon>
        <taxon>Agaricales</taxon>
        <taxon>Agaricineae</taxon>
        <taxon>Strophariaceae</taxon>
        <taxon>Psilocybe</taxon>
    </lineage>
</organism>
<comment type="caution">
    <text evidence="3">The sequence shown here is derived from an EMBL/GenBank/DDBJ whole genome shotgun (WGS) entry which is preliminary data.</text>
</comment>
<evidence type="ECO:0000313" key="3">
    <source>
        <dbReference type="EMBL" id="KAF5327392.1"/>
    </source>
</evidence>
<dbReference type="Proteomes" id="UP000567179">
    <property type="component" value="Unassembled WGS sequence"/>
</dbReference>
<name>A0A8H5BPZ0_9AGAR</name>
<evidence type="ECO:0000259" key="2">
    <source>
        <dbReference type="SMART" id="SM00955"/>
    </source>
</evidence>
<keyword evidence="4" id="KW-1185">Reference proteome</keyword>
<dbReference type="GO" id="GO:0006402">
    <property type="term" value="P:mRNA catabolic process"/>
    <property type="evidence" value="ECO:0007669"/>
    <property type="project" value="TreeGrafter"/>
</dbReference>
<dbReference type="PANTHER" id="PTHR23355:SF65">
    <property type="entry name" value="EXORIBONUCLEASE CYT-4, PUTATIVE (AFU_ORTHOLOGUE AFUA_7G01550)-RELATED"/>
    <property type="match status" value="1"/>
</dbReference>
<gene>
    <name evidence="3" type="ORF">D9619_004208</name>
</gene>
<evidence type="ECO:0000256" key="1">
    <source>
        <dbReference type="SAM" id="MobiDB-lite"/>
    </source>
</evidence>
<dbReference type="InterPro" id="IPR012340">
    <property type="entry name" value="NA-bd_OB-fold"/>
</dbReference>
<sequence length="950" mass="106834">MHRRYLHSSLVHSADVVKRTSIYPRSRMAPQSRADSTPASRAKFPKDPALNDSQRIPNVQTHINKTFPPFDAEELIEQQSRLRRTPSERTKSSSSDNDAIEYATTILDSSEYLPDITFSPGTFVEVRKAGYVDEGIVLRERYSTGWVIEVLTTTGTMHQVNRTDVHFSIPNFISSDLAARCGDGFLQPSPTEVNARVEALKQMRLLAVNVEKAVQGSQMWDRQVPLNLYDEVKAVDPTMWGEISLKKATSLLYVNPTFINYYATHKYLADRPLRYVARDEYFRSQVFSIRPQRDVEEILEVDRLIKENRNRSGEGKYARFIRKAQKVISRWKHDPTLQTGPIRQDSTTPSWKEDDQLFLRFLLRSQQVRRRNQPDPYQMGCQTIISDITLNSILSDAVYCEILMKLGVIAPWQSYATLSTAANPTGDFTISNAQETTASKLFQQSQRISGTVLGPFDLHARDPLESVRQDHHGRVFVIDDPSAEELDDGISVERIPSEPDNAWVHVHVADPARYLHPGHALSHRARKQYESLYLVTKSYPLFPSNMMYDRAAPMSLASTEDSVEASRAITISIKLDNAGNMIDYKLQASILKNVRIISYDEVDAALGNNQHIRRRPFGGTGKPAAAGEPLTNEEVADLRLLFKLTEAQQQQRFKQNIIFPFRHAAEPRLVNLGPSEIQSPFLQGATYRGFPEIDYIVTSTMPKGSREMVAEMMKLAGRAASCVARDNGVPLIRRGMEPTIFGQGEEDLLAMRGPDGGVPFKEVMKAHPSPPSTTLSVELKAHSIMGIPASDGYSRITSPLRRYSDLLGHWQLHHILLGSNAPRRPPFDNAEMETLAREASLRSRNVKILATNDSLFWSVLAVKRFTRAISVRGVSTVDYSVQNPLSSLRGYIRSEPALTDFEHVAVVDLPDLGISGFMGGLKGHHIGDDVQAKIKTIELGRYPRITLEKV</sequence>
<dbReference type="InterPro" id="IPR050180">
    <property type="entry name" value="RNR_Ribonuclease"/>
</dbReference>
<protein>
    <recommendedName>
        <fullName evidence="2">RNB domain-containing protein</fullName>
    </recommendedName>
</protein>
<feature type="domain" description="RNB" evidence="2">
    <location>
        <begin position="468"/>
        <end position="818"/>
    </location>
</feature>
<feature type="region of interest" description="Disordered" evidence="1">
    <location>
        <begin position="22"/>
        <end position="54"/>
    </location>
</feature>